<comment type="function">
    <text evidence="2">Required for maturation of urease via the functional incorporation of the urease nickel metallocenter.</text>
</comment>
<evidence type="ECO:0000313" key="4">
    <source>
        <dbReference type="Proteomes" id="UP000550729"/>
    </source>
</evidence>
<dbReference type="AlphaFoldDB" id="A0A848KQ81"/>
<dbReference type="Proteomes" id="UP000550729">
    <property type="component" value="Unassembled WGS sequence"/>
</dbReference>
<dbReference type="InterPro" id="IPR002669">
    <property type="entry name" value="UreD"/>
</dbReference>
<gene>
    <name evidence="2" type="primary">ureD</name>
    <name evidence="3" type="ORF">HH308_02630</name>
</gene>
<keyword evidence="2" id="KW-0963">Cytoplasm</keyword>
<evidence type="ECO:0000256" key="2">
    <source>
        <dbReference type="HAMAP-Rule" id="MF_01384"/>
    </source>
</evidence>
<comment type="caution">
    <text evidence="3">The sequence shown here is derived from an EMBL/GenBank/DDBJ whole genome shotgun (WGS) entry which is preliminary data.</text>
</comment>
<dbReference type="EMBL" id="JABBNB010000002">
    <property type="protein sequence ID" value="NMO00107.1"/>
    <property type="molecule type" value="Genomic_DNA"/>
</dbReference>
<comment type="subcellular location">
    <subcellularLocation>
        <location evidence="2">Cytoplasm</location>
    </subcellularLocation>
</comment>
<dbReference type="HAMAP" id="MF_01384">
    <property type="entry name" value="UreD"/>
    <property type="match status" value="1"/>
</dbReference>
<dbReference type="RefSeq" id="WP_170192625.1">
    <property type="nucleotide sequence ID" value="NZ_JABBNB010000002.1"/>
</dbReference>
<keyword evidence="1 2" id="KW-0143">Chaperone</keyword>
<comment type="similarity">
    <text evidence="2">Belongs to the UreD family.</text>
</comment>
<proteinExistence type="inferred from homology"/>
<keyword evidence="4" id="KW-1185">Reference proteome</keyword>
<reference evidence="3 4" key="1">
    <citation type="submission" date="2020-04" db="EMBL/GenBank/DDBJ databases">
        <title>Gordonia sp. nov. TBRC 11910.</title>
        <authorList>
            <person name="Suriyachadkun C."/>
        </authorList>
    </citation>
    <scope>NUCLEOTIDE SEQUENCE [LARGE SCALE GENOMIC DNA]</scope>
    <source>
        <strain evidence="3 4">TBRC 11910</strain>
    </source>
</reference>
<comment type="subunit">
    <text evidence="2">UreD, UreF and UreG form a complex that acts as a GTP-hydrolysis-dependent molecular chaperone, activating the urease apoprotein by helping to assemble the nickel containing metallocenter of UreC. The UreE protein probably delivers the nickel.</text>
</comment>
<evidence type="ECO:0000313" key="3">
    <source>
        <dbReference type="EMBL" id="NMO00107.1"/>
    </source>
</evidence>
<dbReference type="GO" id="GO:0016151">
    <property type="term" value="F:nickel cation binding"/>
    <property type="evidence" value="ECO:0007669"/>
    <property type="project" value="UniProtKB-UniRule"/>
</dbReference>
<accession>A0A848KQ81</accession>
<evidence type="ECO:0000256" key="1">
    <source>
        <dbReference type="ARBA" id="ARBA00023186"/>
    </source>
</evidence>
<name>A0A848KQ81_9ACTN</name>
<organism evidence="3 4">
    <name type="scientific">Gordonia asplenii</name>
    <dbReference type="NCBI Taxonomy" id="2725283"/>
    <lineage>
        <taxon>Bacteria</taxon>
        <taxon>Bacillati</taxon>
        <taxon>Actinomycetota</taxon>
        <taxon>Actinomycetes</taxon>
        <taxon>Mycobacteriales</taxon>
        <taxon>Gordoniaceae</taxon>
        <taxon>Gordonia</taxon>
    </lineage>
</organism>
<protein>
    <recommendedName>
        <fullName evidence="2">Urease accessory protein UreD</fullName>
    </recommendedName>
</protein>
<sequence length="257" mass="26519">MQVTRVAIRAGEQVAAVELVAGLIVPRLISRTASSAEVALVAGGALLLGGDRVDIEITVGAGCRLELADVGGTVAYDAQGDPSSWSVRIVVDDTASLYWHGLPMVVADGADVERSTRMALAPNAHAVLRETVVLGRSGEVGGRLRTRTDVERGGVPVVVESVEVRPGRREPGVLGAHRVLDTVLAVGFRPPVGAADLRLEQPGALARFLGSQTHRSELDEVWRRWRDAAGVVDGGVGGGDATGVVDGGVGADCATAS</sequence>
<dbReference type="Pfam" id="PF01774">
    <property type="entry name" value="UreD"/>
    <property type="match status" value="1"/>
</dbReference>
<dbReference type="GO" id="GO:0005737">
    <property type="term" value="C:cytoplasm"/>
    <property type="evidence" value="ECO:0007669"/>
    <property type="project" value="UniProtKB-SubCell"/>
</dbReference>
<keyword evidence="2" id="KW-0996">Nickel insertion</keyword>